<sequence>MRSMATRHQLAVQRTGSGPPPPPPQITTCDEQVFAIMHPEVLAGVAGGLDSGQRSSEKGYWAKDIQTLGVFDRRSTPCHKQCGDLRCWARKTAKAQLGMASQRGRGVHRTLTALMFRILAVAYPELDGRLKASLQPQGVVLETAGPSGAVLETAGPSGAVLDRKGPAERCLRRRGPAERCLRRRGLAEQCLTGRAQRSGA</sequence>
<dbReference type="AlphaFoldDB" id="A0AAV7TTE3"/>
<organism evidence="2 3">
    <name type="scientific">Pleurodeles waltl</name>
    <name type="common">Iberian ribbed newt</name>
    <dbReference type="NCBI Taxonomy" id="8319"/>
    <lineage>
        <taxon>Eukaryota</taxon>
        <taxon>Metazoa</taxon>
        <taxon>Chordata</taxon>
        <taxon>Craniata</taxon>
        <taxon>Vertebrata</taxon>
        <taxon>Euteleostomi</taxon>
        <taxon>Amphibia</taxon>
        <taxon>Batrachia</taxon>
        <taxon>Caudata</taxon>
        <taxon>Salamandroidea</taxon>
        <taxon>Salamandridae</taxon>
        <taxon>Pleurodelinae</taxon>
        <taxon>Pleurodeles</taxon>
    </lineage>
</organism>
<reference evidence="2" key="1">
    <citation type="journal article" date="2022" name="bioRxiv">
        <title>Sequencing and chromosome-scale assembly of the giantPleurodeles waltlgenome.</title>
        <authorList>
            <person name="Brown T."/>
            <person name="Elewa A."/>
            <person name="Iarovenko S."/>
            <person name="Subramanian E."/>
            <person name="Araus A.J."/>
            <person name="Petzold A."/>
            <person name="Susuki M."/>
            <person name="Suzuki K.-i.T."/>
            <person name="Hayashi T."/>
            <person name="Toyoda A."/>
            <person name="Oliveira C."/>
            <person name="Osipova E."/>
            <person name="Leigh N.D."/>
            <person name="Simon A."/>
            <person name="Yun M.H."/>
        </authorList>
    </citation>
    <scope>NUCLEOTIDE SEQUENCE</scope>
    <source>
        <strain evidence="2">20211129_DDA</strain>
        <tissue evidence="2">Liver</tissue>
    </source>
</reference>
<evidence type="ECO:0000313" key="2">
    <source>
        <dbReference type="EMBL" id="KAJ1179887.1"/>
    </source>
</evidence>
<gene>
    <name evidence="2" type="ORF">NDU88_005118</name>
</gene>
<keyword evidence="3" id="KW-1185">Reference proteome</keyword>
<accession>A0AAV7TTE3</accession>
<proteinExistence type="predicted"/>
<dbReference type="Proteomes" id="UP001066276">
    <property type="component" value="Chromosome 3_2"/>
</dbReference>
<protein>
    <submittedName>
        <fullName evidence="2">Uncharacterized protein</fullName>
    </submittedName>
</protein>
<dbReference type="EMBL" id="JANPWB010000006">
    <property type="protein sequence ID" value="KAJ1179887.1"/>
    <property type="molecule type" value="Genomic_DNA"/>
</dbReference>
<evidence type="ECO:0000256" key="1">
    <source>
        <dbReference type="SAM" id="MobiDB-lite"/>
    </source>
</evidence>
<name>A0AAV7TTE3_PLEWA</name>
<evidence type="ECO:0000313" key="3">
    <source>
        <dbReference type="Proteomes" id="UP001066276"/>
    </source>
</evidence>
<feature type="region of interest" description="Disordered" evidence="1">
    <location>
        <begin position="1"/>
        <end position="25"/>
    </location>
</feature>
<comment type="caution">
    <text evidence="2">The sequence shown here is derived from an EMBL/GenBank/DDBJ whole genome shotgun (WGS) entry which is preliminary data.</text>
</comment>